<evidence type="ECO:0000259" key="2">
    <source>
        <dbReference type="PROSITE" id="PS50965"/>
    </source>
</evidence>
<dbReference type="Pfam" id="PF08378">
    <property type="entry name" value="NERD"/>
    <property type="match status" value="1"/>
</dbReference>
<accession>A0ABY5DUM6</accession>
<proteinExistence type="predicted"/>
<evidence type="ECO:0000256" key="1">
    <source>
        <dbReference type="SAM" id="MobiDB-lite"/>
    </source>
</evidence>
<dbReference type="InterPro" id="IPR011528">
    <property type="entry name" value="NERD"/>
</dbReference>
<feature type="region of interest" description="Disordered" evidence="1">
    <location>
        <begin position="232"/>
        <end position="266"/>
    </location>
</feature>
<dbReference type="RefSeq" id="WP_254571887.1">
    <property type="nucleotide sequence ID" value="NZ_CP098502.1"/>
</dbReference>
<sequence length="374" mass="39061">MSDDRNGKAGDGAREVRARLAAARLRRLHAEGASADELIAALDDAPAHELAWALGAEGEEVVAGILDAAAELRGFGVLHDLSIPGSRANIDHVVVGAAGVTVIDTKAWSGAVRVSHGGVRIGGWNKREDLEAIVDQVKLVADTLRDSGFEVPVRGALCLANRNAGAPVVGRETRGVTIGTPEAVVASVSRPGSTTRVDALTIMGVLEQRFRPRAVVPVGSVLVVVPATSAPPSLPATRARRGPTRKPATVARQRRRGRSSGPRRPVKGESLGALLLRLALVGALFWGALTALHHAGEHSRLTTTQVLAMRPGLRARAVAAAGGPVHGPSIAWTPARARLRYRRGSCHIRIDVERASARSAADGVLTSGSGCRRS</sequence>
<name>A0ABY5DUM6_9ACTN</name>
<evidence type="ECO:0000313" key="3">
    <source>
        <dbReference type="EMBL" id="UTI65200.1"/>
    </source>
</evidence>
<organism evidence="3 4">
    <name type="scientific">Paraconexibacter antarcticus</name>
    <dbReference type="NCBI Taxonomy" id="2949664"/>
    <lineage>
        <taxon>Bacteria</taxon>
        <taxon>Bacillati</taxon>
        <taxon>Actinomycetota</taxon>
        <taxon>Thermoleophilia</taxon>
        <taxon>Solirubrobacterales</taxon>
        <taxon>Paraconexibacteraceae</taxon>
        <taxon>Paraconexibacter</taxon>
    </lineage>
</organism>
<keyword evidence="4" id="KW-1185">Reference proteome</keyword>
<reference evidence="3 4" key="1">
    <citation type="submission" date="2022-06" db="EMBL/GenBank/DDBJ databases">
        <title>Paraconexibacter antarcticus.</title>
        <authorList>
            <person name="Kim C.S."/>
        </authorList>
    </citation>
    <scope>NUCLEOTIDE SEQUENCE [LARGE SCALE GENOMIC DNA]</scope>
    <source>
        <strain evidence="3 4">02-257</strain>
    </source>
</reference>
<dbReference type="PROSITE" id="PS50965">
    <property type="entry name" value="NERD"/>
    <property type="match status" value="1"/>
</dbReference>
<gene>
    <name evidence="3" type="ORF">NBH00_03080</name>
</gene>
<evidence type="ECO:0000313" key="4">
    <source>
        <dbReference type="Proteomes" id="UP001056035"/>
    </source>
</evidence>
<feature type="domain" description="NERD" evidence="2">
    <location>
        <begin position="54"/>
        <end position="167"/>
    </location>
</feature>
<protein>
    <submittedName>
        <fullName evidence="3">NERD domain-containing protein</fullName>
    </submittedName>
</protein>
<dbReference type="Proteomes" id="UP001056035">
    <property type="component" value="Chromosome"/>
</dbReference>
<dbReference type="EMBL" id="CP098502">
    <property type="protein sequence ID" value="UTI65200.1"/>
    <property type="molecule type" value="Genomic_DNA"/>
</dbReference>